<sequence length="515" mass="57245">AIPNKIIRRDGYVYKCLKTACYSLTATPSPGPTPPGPQPTLPEVWFDEERWNYMEFQTMIYHSNDFEYDVCVQNVGDEPITDIRIYRHSREDNEWPHNISLGENPVSSINTVLGAPYLPMEYHHGDTYPAQMEPAGDLEPGETKCFLQHHDHFDLARDRILSVPATFPKVGYNSPRDYNFVCWSGDGEGERCDGRKLLLDRSLTDEEYYKYFFEVRDVSAIGGCGYNASSNNSIIGPITYEVLYGGEPGQDRASRSVVTMSIPVGNPLDDEAHPFGWPATGVIKEDWGNTGIAQAGGAYRNLQSGGRSEYDEYLYCPGEGDTYPIDGRPRAGDYLHPGIDIGPPATSAQPSNVYTTHAGYVTFAGYDPAYPDKGYTVQIETDFNRDLIPDALTRYSHLLPGSIQLEIDSRDRASTFSSNGTRWEYGTSLYVPRGALIGKMGDTGSPGDRHTQYEIMTIDPSDPNALPINGDIGGERCIDNPYSLGCWVTDLESEFFSKLRFAPNLVVGPVYVNPT</sequence>
<feature type="non-terminal residue" evidence="1">
    <location>
        <position position="1"/>
    </location>
</feature>
<protein>
    <submittedName>
        <fullName evidence="1">M23 family metallopeptidase</fullName>
    </submittedName>
</protein>
<dbReference type="Proteomes" id="UP000701698">
    <property type="component" value="Unassembled WGS sequence"/>
</dbReference>
<evidence type="ECO:0000313" key="1">
    <source>
        <dbReference type="EMBL" id="MCA9390078.1"/>
    </source>
</evidence>
<dbReference type="EMBL" id="JAGQKX010000028">
    <property type="protein sequence ID" value="MCA9390078.1"/>
    <property type="molecule type" value="Genomic_DNA"/>
</dbReference>
<proteinExistence type="predicted"/>
<gene>
    <name evidence="1" type="ORF">KC571_01630</name>
</gene>
<dbReference type="SUPFAM" id="SSF51261">
    <property type="entry name" value="Duplicated hybrid motif"/>
    <property type="match status" value="1"/>
</dbReference>
<reference evidence="1" key="1">
    <citation type="submission" date="2020-04" db="EMBL/GenBank/DDBJ databases">
        <authorList>
            <person name="Zhang T."/>
        </authorList>
    </citation>
    <scope>NUCLEOTIDE SEQUENCE</scope>
    <source>
        <strain evidence="1">HKST-UBA01</strain>
    </source>
</reference>
<evidence type="ECO:0000313" key="2">
    <source>
        <dbReference type="Proteomes" id="UP000701698"/>
    </source>
</evidence>
<dbReference type="AlphaFoldDB" id="A0A955LH16"/>
<comment type="caution">
    <text evidence="1">The sequence shown here is derived from an EMBL/GenBank/DDBJ whole genome shotgun (WGS) entry which is preliminary data.</text>
</comment>
<dbReference type="InterPro" id="IPR011055">
    <property type="entry name" value="Dup_hybrid_motif"/>
</dbReference>
<name>A0A955LH16_UNCKA</name>
<reference evidence="1" key="2">
    <citation type="journal article" date="2021" name="Microbiome">
        <title>Successional dynamics and alternative stable states in a saline activated sludge microbial community over 9 years.</title>
        <authorList>
            <person name="Wang Y."/>
            <person name="Ye J."/>
            <person name="Ju F."/>
            <person name="Liu L."/>
            <person name="Boyd J.A."/>
            <person name="Deng Y."/>
            <person name="Parks D.H."/>
            <person name="Jiang X."/>
            <person name="Yin X."/>
            <person name="Woodcroft B.J."/>
            <person name="Tyson G.W."/>
            <person name="Hugenholtz P."/>
            <person name="Polz M.F."/>
            <person name="Zhang T."/>
        </authorList>
    </citation>
    <scope>NUCLEOTIDE SEQUENCE</scope>
    <source>
        <strain evidence="1">HKST-UBA01</strain>
    </source>
</reference>
<dbReference type="Gene3D" id="2.70.70.10">
    <property type="entry name" value="Glucose Permease (Domain IIA)"/>
    <property type="match status" value="1"/>
</dbReference>
<organism evidence="1 2">
    <name type="scientific">candidate division WWE3 bacterium</name>
    <dbReference type="NCBI Taxonomy" id="2053526"/>
    <lineage>
        <taxon>Bacteria</taxon>
        <taxon>Katanobacteria</taxon>
    </lineage>
</organism>
<dbReference type="CDD" id="cd12797">
    <property type="entry name" value="M23_peptidase"/>
    <property type="match status" value="1"/>
</dbReference>
<accession>A0A955LH16</accession>